<proteinExistence type="predicted"/>
<organism evidence="1 2">
    <name type="scientific">Striga hermonthica</name>
    <name type="common">Purple witchweed</name>
    <name type="synonym">Buchnera hermonthica</name>
    <dbReference type="NCBI Taxonomy" id="68872"/>
    <lineage>
        <taxon>Eukaryota</taxon>
        <taxon>Viridiplantae</taxon>
        <taxon>Streptophyta</taxon>
        <taxon>Embryophyta</taxon>
        <taxon>Tracheophyta</taxon>
        <taxon>Spermatophyta</taxon>
        <taxon>Magnoliopsida</taxon>
        <taxon>eudicotyledons</taxon>
        <taxon>Gunneridae</taxon>
        <taxon>Pentapetalae</taxon>
        <taxon>asterids</taxon>
        <taxon>lamiids</taxon>
        <taxon>Lamiales</taxon>
        <taxon>Orobanchaceae</taxon>
        <taxon>Buchnereae</taxon>
        <taxon>Striga</taxon>
    </lineage>
</organism>
<gene>
    <name evidence="1" type="ORF">SHERM_27268</name>
</gene>
<dbReference type="Proteomes" id="UP001153555">
    <property type="component" value="Unassembled WGS sequence"/>
</dbReference>
<name>A0A9N7NL38_STRHE</name>
<reference evidence="1" key="1">
    <citation type="submission" date="2019-12" db="EMBL/GenBank/DDBJ databases">
        <authorList>
            <person name="Scholes J."/>
        </authorList>
    </citation>
    <scope>NUCLEOTIDE SEQUENCE</scope>
</reference>
<evidence type="ECO:0000313" key="2">
    <source>
        <dbReference type="Proteomes" id="UP001153555"/>
    </source>
</evidence>
<dbReference type="EMBL" id="CACSLK010027833">
    <property type="protein sequence ID" value="CAA0831957.1"/>
    <property type="molecule type" value="Genomic_DNA"/>
</dbReference>
<sequence>MGQNAPRKKANVWLILGRYVQLTVPLESLIDQLIGKISGGFHQGFEGGPTNLVMGENAPRRKADLWLTLGRHVQLTVPLESLIDQLKGKIKWWFSSRVRGGTHSMGFFAEWWPSSRAKGVDYESVDVLDD</sequence>
<keyword evidence="2" id="KW-1185">Reference proteome</keyword>
<comment type="caution">
    <text evidence="1">The sequence shown here is derived from an EMBL/GenBank/DDBJ whole genome shotgun (WGS) entry which is preliminary data.</text>
</comment>
<evidence type="ECO:0000313" key="1">
    <source>
        <dbReference type="EMBL" id="CAA0831957.1"/>
    </source>
</evidence>
<accession>A0A9N7NL38</accession>
<dbReference type="AlphaFoldDB" id="A0A9N7NL38"/>
<protein>
    <submittedName>
        <fullName evidence="1">Bifunctional monothiol glutaredoxin-S16-chloroplastic</fullName>
    </submittedName>
</protein>